<feature type="transmembrane region" description="Helical" evidence="5">
    <location>
        <begin position="102"/>
        <end position="125"/>
    </location>
</feature>
<keyword evidence="3 5" id="KW-0745">Spermidine biosynthesis</keyword>
<dbReference type="GO" id="GO:0005886">
    <property type="term" value="C:plasma membrane"/>
    <property type="evidence" value="ECO:0007669"/>
    <property type="project" value="UniProtKB-SubCell"/>
</dbReference>
<evidence type="ECO:0000256" key="4">
    <source>
        <dbReference type="ARBA" id="ARBA00023115"/>
    </source>
</evidence>
<dbReference type="GO" id="GO:0008295">
    <property type="term" value="P:spermidine biosynthetic process"/>
    <property type="evidence" value="ECO:0007669"/>
    <property type="project" value="UniProtKB-UniRule"/>
</dbReference>
<dbReference type="NCBIfam" id="NF037959">
    <property type="entry name" value="MFS_SpdSyn"/>
    <property type="match status" value="1"/>
</dbReference>
<feature type="binding site" evidence="5">
    <location>
        <position position="317"/>
    </location>
    <ligand>
        <name>S-methyl-5'-thioadenosine</name>
        <dbReference type="ChEBI" id="CHEBI:17509"/>
    </ligand>
</feature>
<keyword evidence="5" id="KW-1133">Transmembrane helix</keyword>
<evidence type="ECO:0000259" key="7">
    <source>
        <dbReference type="PROSITE" id="PS51006"/>
    </source>
</evidence>
<dbReference type="EC" id="2.5.1.16" evidence="5"/>
<keyword evidence="5" id="KW-1003">Cell membrane</keyword>
<protein>
    <recommendedName>
        <fullName evidence="5">Polyamine aminopropyltransferase</fullName>
    </recommendedName>
    <alternativeName>
        <fullName evidence="5">Putrescine aminopropyltransferase</fullName>
        <shortName evidence="5">PAPT</shortName>
    </alternativeName>
    <alternativeName>
        <fullName evidence="5">Spermidine synthase</fullName>
        <shortName evidence="5">SPDS</shortName>
        <shortName evidence="5">SPDSY</shortName>
        <ecNumber evidence="5">2.5.1.16</ecNumber>
    </alternativeName>
</protein>
<dbReference type="SUPFAM" id="SSF53335">
    <property type="entry name" value="S-adenosyl-L-methionine-dependent methyltransferases"/>
    <property type="match status" value="1"/>
</dbReference>
<comment type="subunit">
    <text evidence="5">Homodimer or homotetramer.</text>
</comment>
<name>A0A6S6UJ18_9BACT</name>
<proteinExistence type="inferred from homology"/>
<dbReference type="EMBL" id="CACVAQ010000501">
    <property type="protein sequence ID" value="CAA6829557.1"/>
    <property type="molecule type" value="Genomic_DNA"/>
</dbReference>
<feature type="transmembrane region" description="Helical" evidence="5">
    <location>
        <begin position="146"/>
        <end position="165"/>
    </location>
</feature>
<dbReference type="UniPathway" id="UPA00248">
    <property type="reaction ID" value="UER00314"/>
</dbReference>
<feature type="binding site" evidence="5">
    <location>
        <begin position="351"/>
        <end position="352"/>
    </location>
    <ligand>
        <name>S-methyl-5'-thioadenosine</name>
        <dbReference type="ChEBI" id="CHEBI:17509"/>
    </ligand>
</feature>
<dbReference type="InterPro" id="IPR030374">
    <property type="entry name" value="PABS"/>
</dbReference>
<evidence type="ECO:0000313" key="8">
    <source>
        <dbReference type="EMBL" id="CAA6829557.1"/>
    </source>
</evidence>
<comment type="caution">
    <text evidence="5">Lacks conserved residue(s) required for the propagation of feature annotation.</text>
</comment>
<evidence type="ECO:0000256" key="3">
    <source>
        <dbReference type="ARBA" id="ARBA00023066"/>
    </source>
</evidence>
<comment type="catalytic activity">
    <reaction evidence="5">
        <text>S-adenosyl 3-(methylsulfanyl)propylamine + putrescine = S-methyl-5'-thioadenosine + spermidine + H(+)</text>
        <dbReference type="Rhea" id="RHEA:12721"/>
        <dbReference type="ChEBI" id="CHEBI:15378"/>
        <dbReference type="ChEBI" id="CHEBI:17509"/>
        <dbReference type="ChEBI" id="CHEBI:57443"/>
        <dbReference type="ChEBI" id="CHEBI:57834"/>
        <dbReference type="ChEBI" id="CHEBI:326268"/>
        <dbReference type="EC" id="2.5.1.16"/>
    </reaction>
</comment>
<dbReference type="HAMAP" id="MF_00198">
    <property type="entry name" value="Spermidine_synth"/>
    <property type="match status" value="1"/>
</dbReference>
<dbReference type="NCBIfam" id="NF002956">
    <property type="entry name" value="PRK03612.1"/>
    <property type="match status" value="1"/>
</dbReference>
<comment type="similarity">
    <text evidence="1 5">Belongs to the spermidine/spermine synthase family.</text>
</comment>
<feature type="transmembrane region" description="Helical" evidence="5">
    <location>
        <begin position="200"/>
        <end position="218"/>
    </location>
</feature>
<feature type="active site" description="Proton acceptor" evidence="5 6">
    <location>
        <position position="369"/>
    </location>
</feature>
<dbReference type="CDD" id="cd02440">
    <property type="entry name" value="AdoMet_MTases"/>
    <property type="match status" value="1"/>
</dbReference>
<comment type="subcellular location">
    <subcellularLocation>
        <location evidence="5">Cell membrane</location>
        <topology evidence="5">Multi-pass membrane protein</topology>
    </subcellularLocation>
</comment>
<dbReference type="Pfam" id="PF01564">
    <property type="entry name" value="Spermine_synth"/>
    <property type="match status" value="1"/>
</dbReference>
<sequence>MKDKKKGQSLILMTALFATGLSGIVAEYVLATLATYFLGDSVFQWTIVLSLMLFAMGLGSRFSQSFEKNLLETFIVIELVLSILISLCALITYSLMPYITSLWVVLYLMAIIIGLLIGMEIPLVTRINQNYKPLRTNISGVMEKDYYGSLFGGLFFAFIGIRYLGLTYTPFVVGGVNFFVAMLLFYYLRKIIIIEKKGHLQFGFALTGAILAIGLYFAEPIVLFGEQSRYREKVVFTKQTPYQKITVTQWQGDYWLYLNTGKQLSTFDEWMYHEPLVHPVMQLAKSHKKILIMGAGDGCAIREVLKYPDVDSIILVDLDPEMTAIGQHHPIFKQLNQSAYFSPKLRVVNADAFNYLESTKAFYDVIIADFPDPKSIEVNRLYTRGFYQICKKRLRPNGVFVTQAASPYYTTQAFRTIEKTIKAAGFNVVPIHNHIYTFGEWGWVIAMKEPTSAAIKKKLQTLTFEGIDVRWINQESMLMMTSFGKDLVDVDTAALEVNTIHNPVLYRTYGKGNWSYYF</sequence>
<keyword evidence="5" id="KW-0812">Transmembrane</keyword>
<dbReference type="Gene3D" id="3.40.50.150">
    <property type="entry name" value="Vaccinia Virus protein VP39"/>
    <property type="match status" value="1"/>
</dbReference>
<dbReference type="PROSITE" id="PS51006">
    <property type="entry name" value="PABS_2"/>
    <property type="match status" value="1"/>
</dbReference>
<keyword evidence="2 5" id="KW-0808">Transferase</keyword>
<dbReference type="GO" id="GO:0004766">
    <property type="term" value="F:spermidine synthase activity"/>
    <property type="evidence" value="ECO:0007669"/>
    <property type="project" value="UniProtKB-UniRule"/>
</dbReference>
<evidence type="ECO:0000256" key="2">
    <source>
        <dbReference type="ARBA" id="ARBA00022679"/>
    </source>
</evidence>
<feature type="transmembrane region" description="Helical" evidence="5">
    <location>
        <begin position="42"/>
        <end position="62"/>
    </location>
</feature>
<keyword evidence="5" id="KW-0472">Membrane</keyword>
<feature type="domain" description="PABS" evidence="7">
    <location>
        <begin position="213"/>
        <end position="448"/>
    </location>
</feature>
<dbReference type="FunFam" id="3.40.50.150:FF:000088">
    <property type="entry name" value="Polyamine aminopropyltransferase"/>
    <property type="match status" value="1"/>
</dbReference>
<feature type="binding site" evidence="5">
    <location>
        <position position="243"/>
    </location>
    <ligand>
        <name>S-methyl-5'-thioadenosine</name>
        <dbReference type="ChEBI" id="CHEBI:17509"/>
    </ligand>
</feature>
<dbReference type="InterPro" id="IPR029063">
    <property type="entry name" value="SAM-dependent_MTases_sf"/>
</dbReference>
<evidence type="ECO:0000256" key="1">
    <source>
        <dbReference type="ARBA" id="ARBA00007867"/>
    </source>
</evidence>
<dbReference type="PANTHER" id="PTHR43317">
    <property type="entry name" value="THERMOSPERMINE SYNTHASE ACAULIS5"/>
    <property type="match status" value="1"/>
</dbReference>
<feature type="transmembrane region" description="Helical" evidence="5">
    <location>
        <begin position="74"/>
        <end position="96"/>
    </location>
</feature>
<gene>
    <name evidence="5" type="primary">speE</name>
    <name evidence="8" type="ORF">HELGO_WM24934</name>
</gene>
<dbReference type="GO" id="GO:0010487">
    <property type="term" value="F:thermospermine synthase activity"/>
    <property type="evidence" value="ECO:0007669"/>
    <property type="project" value="UniProtKB-ARBA"/>
</dbReference>
<reference evidence="8" key="1">
    <citation type="submission" date="2020-01" db="EMBL/GenBank/DDBJ databases">
        <authorList>
            <person name="Meier V. D."/>
            <person name="Meier V D."/>
        </authorList>
    </citation>
    <scope>NUCLEOTIDE SEQUENCE</scope>
    <source>
        <strain evidence="8">HLG_WM_MAG_10</strain>
    </source>
</reference>
<comment type="function">
    <text evidence="5">Catalyzes the irreversible transfer of a propylamine group from the amino donor S-adenosylmethioninamine (decarboxy-AdoMet) to putrescine (1,4-diaminobutane) to yield spermidine.</text>
</comment>
<evidence type="ECO:0000256" key="6">
    <source>
        <dbReference type="PROSITE-ProRule" id="PRU00354"/>
    </source>
</evidence>
<comment type="pathway">
    <text evidence="5">Amine and polyamine biosynthesis; spermidine biosynthesis; spermidine from putrescine: step 1/1.</text>
</comment>
<organism evidence="8">
    <name type="scientific">uncultured Aureispira sp</name>
    <dbReference type="NCBI Taxonomy" id="1331704"/>
    <lineage>
        <taxon>Bacteria</taxon>
        <taxon>Pseudomonadati</taxon>
        <taxon>Bacteroidota</taxon>
        <taxon>Saprospiria</taxon>
        <taxon>Saprospirales</taxon>
        <taxon>Saprospiraceae</taxon>
        <taxon>Aureispira</taxon>
        <taxon>environmental samples</taxon>
    </lineage>
</organism>
<dbReference type="AlphaFoldDB" id="A0A6S6UJ18"/>
<feature type="binding site" evidence="5">
    <location>
        <position position="273"/>
    </location>
    <ligand>
        <name>spermidine</name>
        <dbReference type="ChEBI" id="CHEBI:57834"/>
    </ligand>
</feature>
<dbReference type="PANTHER" id="PTHR43317:SF1">
    <property type="entry name" value="THERMOSPERMINE SYNTHASE ACAULIS5"/>
    <property type="match status" value="1"/>
</dbReference>
<evidence type="ECO:0000256" key="5">
    <source>
        <dbReference type="HAMAP-Rule" id="MF_00198"/>
    </source>
</evidence>
<keyword evidence="4 5" id="KW-0620">Polyamine biosynthesis</keyword>
<feature type="binding site" evidence="5">
    <location>
        <position position="297"/>
    </location>
    <ligand>
        <name>spermidine</name>
        <dbReference type="ChEBI" id="CHEBI:57834"/>
    </ligand>
</feature>
<feature type="transmembrane region" description="Helical" evidence="5">
    <location>
        <begin position="171"/>
        <end position="188"/>
    </location>
</feature>
<accession>A0A6S6UJ18</accession>
<dbReference type="InterPro" id="IPR001045">
    <property type="entry name" value="Spermi_synthase"/>
</dbReference>